<accession>A0A3D8TUH9</accession>
<keyword evidence="7 8" id="KW-0472">Membrane</keyword>
<keyword evidence="11" id="KW-1185">Reference proteome</keyword>
<evidence type="ECO:0000259" key="9">
    <source>
        <dbReference type="PROSITE" id="PS50893"/>
    </source>
</evidence>
<comment type="similarity">
    <text evidence="1">Belongs to the ABC transporter superfamily.</text>
</comment>
<evidence type="ECO:0000256" key="8">
    <source>
        <dbReference type="SAM" id="Phobius"/>
    </source>
</evidence>
<keyword evidence="2" id="KW-0813">Transport</keyword>
<evidence type="ECO:0000256" key="4">
    <source>
        <dbReference type="ARBA" id="ARBA00022741"/>
    </source>
</evidence>
<sequence length="312" mass="34816">MSKKVKIAFNHVSKQFDLFQNKSDHIKALFQPKKQFDSFWALKDVNFKIYEGESVGLIGINGSGKSTISNLISGVIPATDGEVEVNGEASLIAINVGFKAPLTGIENIRLKCLMHGLKNSEIERLIPDIIDFADIGDFINQPVKNYSSGMRSRLGFAVSAHIDPDILVIDEALSVGDQTFYQKCVDKIEEFKARGKTIVFVSHSLGQVKSLCDRIIWMHYGEVREVGPSAEVAVLYDEFVKWFNNQPRPFKKEYQLEKKAKQKNPPKTRYPNPNLDKYKLNGLDKVILAGLVVGTGLFGTLISLGKSFLGLF</sequence>
<evidence type="ECO:0000256" key="3">
    <source>
        <dbReference type="ARBA" id="ARBA00022475"/>
    </source>
</evidence>
<feature type="transmembrane region" description="Helical" evidence="8">
    <location>
        <begin position="286"/>
        <end position="309"/>
    </location>
</feature>
<dbReference type="InterPro" id="IPR003439">
    <property type="entry name" value="ABC_transporter-like_ATP-bd"/>
</dbReference>
<proteinExistence type="inferred from homology"/>
<evidence type="ECO:0000256" key="1">
    <source>
        <dbReference type="ARBA" id="ARBA00005417"/>
    </source>
</evidence>
<evidence type="ECO:0000313" key="11">
    <source>
        <dbReference type="Proteomes" id="UP000257055"/>
    </source>
</evidence>
<dbReference type="SUPFAM" id="SSF52540">
    <property type="entry name" value="P-loop containing nucleoside triphosphate hydrolases"/>
    <property type="match status" value="1"/>
</dbReference>
<evidence type="ECO:0000256" key="2">
    <source>
        <dbReference type="ARBA" id="ARBA00022448"/>
    </source>
</evidence>
<dbReference type="AlphaFoldDB" id="A0A3D8TUH9"/>
<comment type="caution">
    <text evidence="10">The sequence shown here is derived from an EMBL/GenBank/DDBJ whole genome shotgun (WGS) entry which is preliminary data.</text>
</comment>
<keyword evidence="8" id="KW-1133">Transmembrane helix</keyword>
<keyword evidence="4" id="KW-0547">Nucleotide-binding</keyword>
<dbReference type="Gene3D" id="3.40.50.300">
    <property type="entry name" value="P-loop containing nucleotide triphosphate hydrolases"/>
    <property type="match status" value="1"/>
</dbReference>
<dbReference type="PROSITE" id="PS50893">
    <property type="entry name" value="ABC_TRANSPORTER_2"/>
    <property type="match status" value="1"/>
</dbReference>
<dbReference type="FunFam" id="3.40.50.300:FF:003010">
    <property type="entry name" value="Teichoic acids export ATP-binding protein TagH"/>
    <property type="match status" value="1"/>
</dbReference>
<reference evidence="11" key="1">
    <citation type="submission" date="2015-04" db="EMBL/GenBank/DDBJ databases">
        <authorList>
            <person name="Schardt J."/>
            <person name="Mueller-Herbst S."/>
            <person name="Scherer S."/>
            <person name="Huptas C."/>
        </authorList>
    </citation>
    <scope>NUCLEOTIDE SEQUENCE [LARGE SCALE GENOMIC DNA]</scope>
    <source>
        <strain evidence="11">Kiel-L1</strain>
    </source>
</reference>
<dbReference type="GO" id="GO:0016887">
    <property type="term" value="F:ATP hydrolysis activity"/>
    <property type="evidence" value="ECO:0007669"/>
    <property type="project" value="InterPro"/>
</dbReference>
<evidence type="ECO:0000256" key="7">
    <source>
        <dbReference type="ARBA" id="ARBA00023136"/>
    </source>
</evidence>
<dbReference type="Proteomes" id="UP000257055">
    <property type="component" value="Unassembled WGS sequence"/>
</dbReference>
<dbReference type="GO" id="GO:0140359">
    <property type="term" value="F:ABC-type transporter activity"/>
    <property type="evidence" value="ECO:0007669"/>
    <property type="project" value="InterPro"/>
</dbReference>
<name>A0A3D8TUH9_9LIST</name>
<dbReference type="PANTHER" id="PTHR46743">
    <property type="entry name" value="TEICHOIC ACIDS EXPORT ATP-BINDING PROTEIN TAGH"/>
    <property type="match status" value="1"/>
</dbReference>
<evidence type="ECO:0000256" key="5">
    <source>
        <dbReference type="ARBA" id="ARBA00022840"/>
    </source>
</evidence>
<evidence type="ECO:0000256" key="6">
    <source>
        <dbReference type="ARBA" id="ARBA00022967"/>
    </source>
</evidence>
<protein>
    <recommendedName>
        <fullName evidence="9">ABC transporter domain-containing protein</fullName>
    </recommendedName>
</protein>
<dbReference type="GO" id="GO:0016020">
    <property type="term" value="C:membrane"/>
    <property type="evidence" value="ECO:0007669"/>
    <property type="project" value="InterPro"/>
</dbReference>
<dbReference type="InterPro" id="IPR050683">
    <property type="entry name" value="Bact_Polysacc_Export_ATP-bd"/>
</dbReference>
<dbReference type="Pfam" id="PF00005">
    <property type="entry name" value="ABC_tran"/>
    <property type="match status" value="1"/>
</dbReference>
<dbReference type="PANTHER" id="PTHR46743:SF2">
    <property type="entry name" value="TEICHOIC ACIDS EXPORT ATP-BINDING PROTEIN TAGH"/>
    <property type="match status" value="1"/>
</dbReference>
<dbReference type="RefSeq" id="WP_115752205.1">
    <property type="nucleotide sequence ID" value="NZ_LARY01000001.1"/>
</dbReference>
<dbReference type="GO" id="GO:0005524">
    <property type="term" value="F:ATP binding"/>
    <property type="evidence" value="ECO:0007669"/>
    <property type="project" value="UniProtKB-KW"/>
</dbReference>
<keyword evidence="6" id="KW-1278">Translocase</keyword>
<dbReference type="InterPro" id="IPR015860">
    <property type="entry name" value="ABC_transpr_TagH-like"/>
</dbReference>
<dbReference type="EMBL" id="LARY01000001">
    <property type="protein sequence ID" value="RDX02522.1"/>
    <property type="molecule type" value="Genomic_DNA"/>
</dbReference>
<organism evidence="10 11">
    <name type="scientific">Listeria kieliensis</name>
    <dbReference type="NCBI Taxonomy" id="1621700"/>
    <lineage>
        <taxon>Bacteria</taxon>
        <taxon>Bacillati</taxon>
        <taxon>Bacillota</taxon>
        <taxon>Bacilli</taxon>
        <taxon>Bacillales</taxon>
        <taxon>Listeriaceae</taxon>
        <taxon>Listeria</taxon>
    </lineage>
</organism>
<dbReference type="InterPro" id="IPR017871">
    <property type="entry name" value="ABC_transporter-like_CS"/>
</dbReference>
<keyword evidence="3" id="KW-1003">Cell membrane</keyword>
<dbReference type="InterPro" id="IPR003593">
    <property type="entry name" value="AAA+_ATPase"/>
</dbReference>
<keyword evidence="8" id="KW-0812">Transmembrane</keyword>
<dbReference type="PROSITE" id="PS00211">
    <property type="entry name" value="ABC_TRANSPORTER_1"/>
    <property type="match status" value="1"/>
</dbReference>
<dbReference type="SMART" id="SM00382">
    <property type="entry name" value="AAA"/>
    <property type="match status" value="1"/>
</dbReference>
<dbReference type="InterPro" id="IPR027417">
    <property type="entry name" value="P-loop_NTPase"/>
</dbReference>
<feature type="domain" description="ABC transporter" evidence="9">
    <location>
        <begin position="24"/>
        <end position="245"/>
    </location>
</feature>
<evidence type="ECO:0000313" key="10">
    <source>
        <dbReference type="EMBL" id="RDX02522.1"/>
    </source>
</evidence>
<dbReference type="CDD" id="cd03220">
    <property type="entry name" value="ABC_KpsT_Wzt"/>
    <property type="match status" value="1"/>
</dbReference>
<gene>
    <name evidence="10" type="ORF">UR08_03125</name>
</gene>
<keyword evidence="5" id="KW-0067">ATP-binding</keyword>